<protein>
    <recommendedName>
        <fullName evidence="7">DNA 3'-5' helicase</fullName>
        <ecNumber evidence="7">5.6.2.4</ecNumber>
    </recommendedName>
</protein>
<feature type="domain" description="UvrD-like helicase ATP-binding" evidence="11">
    <location>
        <begin position="140"/>
        <end position="610"/>
    </location>
</feature>
<dbReference type="InterPro" id="IPR000212">
    <property type="entry name" value="DNA_helicase_UvrD/REP"/>
</dbReference>
<keyword evidence="10" id="KW-1133">Transmembrane helix</keyword>
<dbReference type="PANTHER" id="PTHR11070">
    <property type="entry name" value="UVRD / RECB / PCRA DNA HELICASE FAMILY MEMBER"/>
    <property type="match status" value="1"/>
</dbReference>
<evidence type="ECO:0000256" key="6">
    <source>
        <dbReference type="ARBA" id="ARBA00034617"/>
    </source>
</evidence>
<evidence type="ECO:0000256" key="7">
    <source>
        <dbReference type="ARBA" id="ARBA00034808"/>
    </source>
</evidence>
<evidence type="ECO:0000313" key="13">
    <source>
        <dbReference type="Proteomes" id="UP000321362"/>
    </source>
</evidence>
<dbReference type="GO" id="GO:0005829">
    <property type="term" value="C:cytosol"/>
    <property type="evidence" value="ECO:0007669"/>
    <property type="project" value="TreeGrafter"/>
</dbReference>
<gene>
    <name evidence="12" type="ORF">FSB76_01160</name>
</gene>
<sequence>MKKDKFHGIKPLTVILLCISIFGIWHLWKTWVRNKKAKDKLQTLLPEIAGALSDFDLLTNFENYFSNFREQQFLQIKSALAKSIPRFYNEVGLSTTETELITRFLTCYKNLAKERADYNDLFVKCESKKYAYLFDSLETYPLSTDQVEAIVRDEDNNLVIAGAGTGKTTTISAKVAYLLEKKLAKPQDLLIISFTKNAVNEMYDRCMKFCRDIPDADQLDIRTFNSFGYFVTRFCSSKEVLLAFDGKDDEAKSFLQERFSYLFKNDPDFQKKAVNFIAFFNRPERDEFSYESKDEYLKYEKSHKNVTLDGKQVNSKEEVQIGNFLCLFKIKYEYQKHYPLQLEDRNANFAAYRPDFYFPEYEIWHEHYGIDRDGNVPSWFAVKHPFKTGRETYHSGILWKEAIHEKYRTKLIKTYSYENKENTLLTNLKKRLEGLGVELKKRTNEELYELIQQSPDYGDFINLIHTFLGLLKSNGKQPGDIQIPKEDKRLKTFIDVFTPLFDEYERKLTHEHSVDFNDMINLATSHIAAGDYPRTYKYILVDEFQDMSLGRYELLKSLRKRHPEGKLYAVGDDWQSIFRFSGSDISIITEFAEHLGFTSQSAILTSYRFNDEILKTTSNFIQKNPGQIKKTLATTSKATNPSFLFHGLELSGRQLLEKQTIKHQCIRHILEGISAIQSEAVVFLIGRYRHNIPTKLQQLKDEFPKLNIAFFTAHSVKGLTADFSILLDVDSGVFGFPSEIADDPILNAVLHESDKFENAEERRLFYVATTRARHRNYLLYDMLNPSKFVTELIQLNSNTGLMSQTRCPECNGILVKRTGAYGEFYGCVHYPQCTGKIAVNAVI</sequence>
<dbReference type="PANTHER" id="PTHR11070:SF63">
    <property type="entry name" value="DNA HELICASE IV"/>
    <property type="match status" value="1"/>
</dbReference>
<dbReference type="InterPro" id="IPR014017">
    <property type="entry name" value="DNA_helicase_UvrD-like_C"/>
</dbReference>
<dbReference type="SUPFAM" id="SSF52540">
    <property type="entry name" value="P-loop containing nucleoside triphosphate hydrolases"/>
    <property type="match status" value="1"/>
</dbReference>
<evidence type="ECO:0000256" key="10">
    <source>
        <dbReference type="SAM" id="Phobius"/>
    </source>
</evidence>
<keyword evidence="4 9" id="KW-0067">ATP-binding</keyword>
<dbReference type="GO" id="GO:0003677">
    <property type="term" value="F:DNA binding"/>
    <property type="evidence" value="ECO:0007669"/>
    <property type="project" value="InterPro"/>
</dbReference>
<accession>A0A5B8VTZ2</accession>
<dbReference type="OrthoDB" id="9809039at2"/>
<keyword evidence="3 9" id="KW-0347">Helicase</keyword>
<dbReference type="RefSeq" id="WP_147051780.1">
    <property type="nucleotide sequence ID" value="NZ_CP042437.1"/>
</dbReference>
<reference evidence="12 13" key="1">
    <citation type="journal article" date="2013" name="J. Microbiol.">
        <title>Mucilaginibacter ginsenosidivorax sp. nov., with ginsenoside converting activity isolated from sediment.</title>
        <authorList>
            <person name="Kim J.K."/>
            <person name="Choi T.E."/>
            <person name="Liu Q.M."/>
            <person name="Park H.Y."/>
            <person name="Yi T.H."/>
            <person name="Yoon M.H."/>
            <person name="Kim S.C."/>
            <person name="Im W.T."/>
        </authorList>
    </citation>
    <scope>NUCLEOTIDE SEQUENCE [LARGE SCALE GENOMIC DNA]</scope>
    <source>
        <strain evidence="12 13">KHI28</strain>
    </source>
</reference>
<dbReference type="EC" id="5.6.2.4" evidence="7"/>
<dbReference type="Gene3D" id="3.30.65.10">
    <property type="entry name" value="Bacterial Topoisomerase I, domain 1"/>
    <property type="match status" value="1"/>
</dbReference>
<evidence type="ECO:0000256" key="4">
    <source>
        <dbReference type="ARBA" id="ARBA00022840"/>
    </source>
</evidence>
<dbReference type="InterPro" id="IPR014016">
    <property type="entry name" value="UvrD-like_ATP-bd"/>
</dbReference>
<dbReference type="KEGG" id="mgk:FSB76_01160"/>
<comment type="catalytic activity">
    <reaction evidence="8">
        <text>ATP + H2O = ADP + phosphate + H(+)</text>
        <dbReference type="Rhea" id="RHEA:13065"/>
        <dbReference type="ChEBI" id="CHEBI:15377"/>
        <dbReference type="ChEBI" id="CHEBI:15378"/>
        <dbReference type="ChEBI" id="CHEBI:30616"/>
        <dbReference type="ChEBI" id="CHEBI:43474"/>
        <dbReference type="ChEBI" id="CHEBI:456216"/>
        <dbReference type="EC" id="5.6.2.4"/>
    </reaction>
</comment>
<dbReference type="InterPro" id="IPR013498">
    <property type="entry name" value="Topo_IA_Znf"/>
</dbReference>
<evidence type="ECO:0000256" key="5">
    <source>
        <dbReference type="ARBA" id="ARBA00023235"/>
    </source>
</evidence>
<feature type="binding site" evidence="9">
    <location>
        <begin position="161"/>
        <end position="168"/>
    </location>
    <ligand>
        <name>ATP</name>
        <dbReference type="ChEBI" id="CHEBI:30616"/>
    </ligand>
</feature>
<dbReference type="InterPro" id="IPR027417">
    <property type="entry name" value="P-loop_NTPase"/>
</dbReference>
<organism evidence="12 13">
    <name type="scientific">Mucilaginibacter ginsenosidivorax</name>
    <dbReference type="NCBI Taxonomy" id="862126"/>
    <lineage>
        <taxon>Bacteria</taxon>
        <taxon>Pseudomonadati</taxon>
        <taxon>Bacteroidota</taxon>
        <taxon>Sphingobacteriia</taxon>
        <taxon>Sphingobacteriales</taxon>
        <taxon>Sphingobacteriaceae</taxon>
        <taxon>Mucilaginibacter</taxon>
    </lineage>
</organism>
<keyword evidence="13" id="KW-1185">Reference proteome</keyword>
<evidence type="ECO:0000256" key="9">
    <source>
        <dbReference type="PROSITE-ProRule" id="PRU00560"/>
    </source>
</evidence>
<proteinExistence type="predicted"/>
<evidence type="ECO:0000256" key="3">
    <source>
        <dbReference type="ARBA" id="ARBA00022806"/>
    </source>
</evidence>
<dbReference type="Pfam" id="PF00580">
    <property type="entry name" value="UvrD-helicase"/>
    <property type="match status" value="2"/>
</dbReference>
<keyword evidence="5" id="KW-0413">Isomerase</keyword>
<dbReference type="Pfam" id="PF13361">
    <property type="entry name" value="UvrD_C"/>
    <property type="match status" value="1"/>
</dbReference>
<evidence type="ECO:0000256" key="1">
    <source>
        <dbReference type="ARBA" id="ARBA00022741"/>
    </source>
</evidence>
<evidence type="ECO:0000256" key="8">
    <source>
        <dbReference type="ARBA" id="ARBA00048988"/>
    </source>
</evidence>
<dbReference type="GO" id="GO:0043138">
    <property type="term" value="F:3'-5' DNA helicase activity"/>
    <property type="evidence" value="ECO:0007669"/>
    <property type="project" value="UniProtKB-EC"/>
</dbReference>
<dbReference type="GO" id="GO:0005524">
    <property type="term" value="F:ATP binding"/>
    <property type="evidence" value="ECO:0007669"/>
    <property type="project" value="UniProtKB-UniRule"/>
</dbReference>
<feature type="transmembrane region" description="Helical" evidence="10">
    <location>
        <begin position="12"/>
        <end position="28"/>
    </location>
</feature>
<evidence type="ECO:0000259" key="11">
    <source>
        <dbReference type="PROSITE" id="PS51198"/>
    </source>
</evidence>
<evidence type="ECO:0000313" key="12">
    <source>
        <dbReference type="EMBL" id="QEC74621.1"/>
    </source>
</evidence>
<name>A0A5B8VTZ2_9SPHI</name>
<dbReference type="Gene3D" id="3.40.50.300">
    <property type="entry name" value="P-loop containing nucleotide triphosphate hydrolases"/>
    <property type="match status" value="3"/>
</dbReference>
<dbReference type="GO" id="GO:0006265">
    <property type="term" value="P:DNA topological change"/>
    <property type="evidence" value="ECO:0007669"/>
    <property type="project" value="InterPro"/>
</dbReference>
<dbReference type="GO" id="GO:0000725">
    <property type="term" value="P:recombinational repair"/>
    <property type="evidence" value="ECO:0007669"/>
    <property type="project" value="TreeGrafter"/>
</dbReference>
<keyword evidence="1 9" id="KW-0547">Nucleotide-binding</keyword>
<keyword evidence="10" id="KW-0812">Transmembrane</keyword>
<keyword evidence="2 9" id="KW-0378">Hydrolase</keyword>
<dbReference type="Pfam" id="PF01396">
    <property type="entry name" value="Zn_ribbon_Top1"/>
    <property type="match status" value="1"/>
</dbReference>
<dbReference type="Proteomes" id="UP000321362">
    <property type="component" value="Chromosome"/>
</dbReference>
<dbReference type="AlphaFoldDB" id="A0A5B8VTZ2"/>
<dbReference type="SUPFAM" id="SSF57783">
    <property type="entry name" value="Zinc beta-ribbon"/>
    <property type="match status" value="1"/>
</dbReference>
<evidence type="ECO:0000256" key="2">
    <source>
        <dbReference type="ARBA" id="ARBA00022801"/>
    </source>
</evidence>
<dbReference type="GO" id="GO:0005694">
    <property type="term" value="C:chromosome"/>
    <property type="evidence" value="ECO:0007669"/>
    <property type="project" value="InterPro"/>
</dbReference>
<dbReference type="PROSITE" id="PS51198">
    <property type="entry name" value="UVRD_HELICASE_ATP_BIND"/>
    <property type="match status" value="1"/>
</dbReference>
<comment type="catalytic activity">
    <reaction evidence="6">
        <text>Couples ATP hydrolysis with the unwinding of duplex DNA by translocating in the 3'-5' direction.</text>
        <dbReference type="EC" id="5.6.2.4"/>
    </reaction>
</comment>
<dbReference type="GO" id="GO:0016887">
    <property type="term" value="F:ATP hydrolysis activity"/>
    <property type="evidence" value="ECO:0007669"/>
    <property type="project" value="RHEA"/>
</dbReference>
<dbReference type="GO" id="GO:0003916">
    <property type="term" value="F:DNA topoisomerase activity"/>
    <property type="evidence" value="ECO:0007669"/>
    <property type="project" value="InterPro"/>
</dbReference>
<keyword evidence="10" id="KW-0472">Membrane</keyword>
<dbReference type="EMBL" id="CP042437">
    <property type="protein sequence ID" value="QEC74621.1"/>
    <property type="molecule type" value="Genomic_DNA"/>
</dbReference>